<feature type="transmembrane region" description="Helical" evidence="10">
    <location>
        <begin position="965"/>
        <end position="993"/>
    </location>
</feature>
<feature type="transmembrane region" description="Helical" evidence="10">
    <location>
        <begin position="290"/>
        <end position="314"/>
    </location>
</feature>
<keyword evidence="5" id="KW-0067">ATP-binding</keyword>
<comment type="subcellular location">
    <subcellularLocation>
        <location evidence="1">Membrane</location>
        <topology evidence="1">Multi-pass membrane protein</topology>
    </subcellularLocation>
</comment>
<dbReference type="InterPro" id="IPR036640">
    <property type="entry name" value="ABC1_TM_sf"/>
</dbReference>
<dbReference type="InterPro" id="IPR003593">
    <property type="entry name" value="AAA+_ATPase"/>
</dbReference>
<dbReference type="GO" id="GO:0140359">
    <property type="term" value="F:ABC-type transporter activity"/>
    <property type="evidence" value="ECO:0007669"/>
    <property type="project" value="InterPro"/>
</dbReference>
<feature type="transmembrane region" description="Helical" evidence="10">
    <location>
        <begin position="368"/>
        <end position="385"/>
    </location>
</feature>
<feature type="transmembrane region" description="Helical" evidence="10">
    <location>
        <begin position="391"/>
        <end position="410"/>
    </location>
</feature>
<dbReference type="EMBL" id="ML769472">
    <property type="protein sequence ID" value="KAE9399237.1"/>
    <property type="molecule type" value="Genomic_DNA"/>
</dbReference>
<dbReference type="CDD" id="cd18580">
    <property type="entry name" value="ABC_6TM_ABCC_D2"/>
    <property type="match status" value="1"/>
</dbReference>
<dbReference type="GO" id="GO:0005524">
    <property type="term" value="F:ATP binding"/>
    <property type="evidence" value="ECO:0007669"/>
    <property type="project" value="UniProtKB-KW"/>
</dbReference>
<keyword evidence="13" id="KW-0378">Hydrolase</keyword>
<feature type="transmembrane region" description="Helical" evidence="10">
    <location>
        <begin position="1063"/>
        <end position="1086"/>
    </location>
</feature>
<feature type="transmembrane region" description="Helical" evidence="10">
    <location>
        <begin position="476"/>
        <end position="502"/>
    </location>
</feature>
<keyword evidence="7 10" id="KW-0472">Membrane</keyword>
<dbReference type="GO" id="GO:0016020">
    <property type="term" value="C:membrane"/>
    <property type="evidence" value="ECO:0007669"/>
    <property type="project" value="UniProtKB-SubCell"/>
</dbReference>
<dbReference type="InterPro" id="IPR011527">
    <property type="entry name" value="ABC1_TM_dom"/>
</dbReference>
<reference evidence="13" key="1">
    <citation type="journal article" date="2019" name="Environ. Microbiol.">
        <title>Fungal ecological strategies reflected in gene transcription - a case study of two litter decomposers.</title>
        <authorList>
            <person name="Barbi F."/>
            <person name="Kohler A."/>
            <person name="Barry K."/>
            <person name="Baskaran P."/>
            <person name="Daum C."/>
            <person name="Fauchery L."/>
            <person name="Ihrmark K."/>
            <person name="Kuo A."/>
            <person name="LaButti K."/>
            <person name="Lipzen A."/>
            <person name="Morin E."/>
            <person name="Grigoriev I.V."/>
            <person name="Henrissat B."/>
            <person name="Lindahl B."/>
            <person name="Martin F."/>
        </authorList>
    </citation>
    <scope>NUCLEOTIDE SEQUENCE</scope>
    <source>
        <strain evidence="13">JB14</strain>
    </source>
</reference>
<sequence length="1404" mass="154382">MIMVSLCSDDDHFGPQVQCRAFDFTVVFENAILSLLPSLLFSIYALYTILRLGHIKAKFTHSLDHVLKIATIISNILFNFLALVSWALLSDKLHVDLAYRMVAAATAVNLVASVLALVLVNRFPNDTPILSTHSLFLLVMVILSTSQVRTFVIIRSQLSVFFLGAFLGGYATRLFSRFLIIWALPMIWKGRRGNFQINDLEELHDSLESSAIFETFERAWKHPKQLVDGKPSLKKALLRSFLLALLSPVLPGLVHAFMQGFQPLLVLAALKFIQSYSDTSPETIPQPAEYGYALAGAFALVYFGLAASTGLYYTAIYRTASQLRAALAQAIYRKTVRLSAASSASGQVNPVNLISSDVRRLTSHIDPLHQLWMSGVVLIIGLIILHGQIGVSFIASIVTIIIVLVLLPWLSASISARSAVGSIKADYRIRLISGIINQIRGIKLSGYESELLEKVADAREKETIARKHMWIQFSKVVALTSVTSNFLSLATLATYSIVSVFGTGFDSLGTSRLFTVYAVMSVVAAPLMQAGQYWPGVVKSYQSIERIETFLNYPESEDVSSPTYRSESEPYEKGLRDISLQSLNSLGSEVIFDNATIGWEDKTVLKNVNLQLPLNKCTMIVGRVASGKSTLLATMLQETTVLSGKIRYPWTRGSIAYCSQKPWIQSSRTLAENILFVSSMDPHWYRTVVKAPSADKLSGGQQARIALARALYTRKEIFVFDDPLSALDSTTSDTYLQGSFRTTRLATWKDRDDTSHLQAADTIIDLNDTGIMLSYNSSSEEMISMSSSSLHVKEKKGVDVVIEINEADVPVSILDEDVLEDNTHNEKQHNDTESPNTHDIETVNSGAIGFQPISGVRTTTLISQMGIVVLQRVMLGKYLGGYAAFELLFSISISALFFYALPILANFASINLHASAMSAVLASPLHFFSSTTAGQIISRFSQDMTLIDTDFPIAMYDLTYQGLGIIGSIIILIVTVPYLTIVVVVVALLCYLVQKFYIATSRQLRRLDLASNSPVYTLTSETLEVNGLFTIRAAGAEDALIDRNTSLLSPSQRTYHYSNVTRIWLNTTVAYLTAIINTFVMLIAVLGRHSTNVSLLGVAMSQAVSLQEAVSLLLVSLATAEVAAVAVERNLEYSELTPEEPKDTKDSIQNWSLTGMITFDNVIARYDGQDEPVLKGISFHIPAGSRTALCGRTGSGKSTAFLALLRAVSFEGRIMIDGLSTKDLSLKTLRKNIAIVTQDPFVLEGTLRENLDVSGKLPDEEIWLALEAVQLKSTALEFPNKLDQELTSSGNDFSQGQMQLLALGRALLRKSKIVILDEATANLDMETDRSIQEIIRSALKGVTVITIAHRIHTITDYDQIVVLEQGQIAEVGVPADLLKNDDGPLAQLLKDDTSSESRPREESQ</sequence>
<keyword evidence="14" id="KW-1185">Reference proteome</keyword>
<keyword evidence="6 10" id="KW-1133">Transmembrane helix</keyword>
<evidence type="ECO:0000256" key="10">
    <source>
        <dbReference type="SAM" id="Phobius"/>
    </source>
</evidence>
<evidence type="ECO:0000259" key="12">
    <source>
        <dbReference type="PROSITE" id="PS50929"/>
    </source>
</evidence>
<dbReference type="GO" id="GO:0016887">
    <property type="term" value="F:ATP hydrolysis activity"/>
    <property type="evidence" value="ECO:0007669"/>
    <property type="project" value="InterPro"/>
</dbReference>
<dbReference type="SUPFAM" id="SSF90123">
    <property type="entry name" value="ABC transporter transmembrane region"/>
    <property type="match status" value="2"/>
</dbReference>
<feature type="transmembrane region" description="Helical" evidence="10">
    <location>
        <begin position="31"/>
        <end position="53"/>
    </location>
</feature>
<feature type="transmembrane region" description="Helical" evidence="10">
    <location>
        <begin position="135"/>
        <end position="154"/>
    </location>
</feature>
<dbReference type="InterPro" id="IPR027417">
    <property type="entry name" value="P-loop_NTPase"/>
</dbReference>
<dbReference type="InterPro" id="IPR003439">
    <property type="entry name" value="ABC_transporter-like_ATP-bd"/>
</dbReference>
<dbReference type="PANTHER" id="PTHR24223">
    <property type="entry name" value="ATP-BINDING CASSETTE SUB-FAMILY C"/>
    <property type="match status" value="1"/>
</dbReference>
<feature type="transmembrane region" description="Helical" evidence="10">
    <location>
        <begin position="241"/>
        <end position="270"/>
    </location>
</feature>
<feature type="domain" description="ABC transmembrane type-1" evidence="12">
    <location>
        <begin position="862"/>
        <end position="1113"/>
    </location>
</feature>
<dbReference type="Pfam" id="PF00664">
    <property type="entry name" value="ABC_membrane"/>
    <property type="match status" value="2"/>
</dbReference>
<dbReference type="PANTHER" id="PTHR24223:SF399">
    <property type="entry name" value="ABC TRANSPORTER ATNG"/>
    <property type="match status" value="1"/>
</dbReference>
<gene>
    <name evidence="13" type="ORF">BT96DRAFT_939611</name>
</gene>
<evidence type="ECO:0000256" key="1">
    <source>
        <dbReference type="ARBA" id="ARBA00004141"/>
    </source>
</evidence>
<keyword evidence="2" id="KW-0813">Transport</keyword>
<dbReference type="PROSITE" id="PS50893">
    <property type="entry name" value="ABC_TRANSPORTER_2"/>
    <property type="match status" value="2"/>
</dbReference>
<dbReference type="InterPro" id="IPR044746">
    <property type="entry name" value="ABCC_6TM_D1"/>
</dbReference>
<feature type="transmembrane region" description="Helical" evidence="10">
    <location>
        <begin position="65"/>
        <end position="89"/>
    </location>
</feature>
<keyword evidence="4" id="KW-0547">Nucleotide-binding</keyword>
<feature type="compositionally biased region" description="Basic and acidic residues" evidence="9">
    <location>
        <begin position="1389"/>
        <end position="1404"/>
    </location>
</feature>
<evidence type="ECO:0000256" key="7">
    <source>
        <dbReference type="ARBA" id="ARBA00023136"/>
    </source>
</evidence>
<dbReference type="InterPro" id="IPR017871">
    <property type="entry name" value="ABC_transporter-like_CS"/>
</dbReference>
<feature type="domain" description="ABC transporter" evidence="11">
    <location>
        <begin position="1157"/>
        <end position="1390"/>
    </location>
</feature>
<feature type="domain" description="ABC transmembrane type-1" evidence="12">
    <location>
        <begin position="252"/>
        <end position="539"/>
    </location>
</feature>
<dbReference type="CDD" id="cd18579">
    <property type="entry name" value="ABC_6TM_ABCC_D1"/>
    <property type="match status" value="1"/>
</dbReference>
<dbReference type="Pfam" id="PF00005">
    <property type="entry name" value="ABC_tran"/>
    <property type="match status" value="2"/>
</dbReference>
<dbReference type="CDD" id="cd03244">
    <property type="entry name" value="ABCC_MRP_domain2"/>
    <property type="match status" value="1"/>
</dbReference>
<dbReference type="Gene3D" id="1.20.1560.10">
    <property type="entry name" value="ABC transporter type 1, transmembrane domain"/>
    <property type="match status" value="2"/>
</dbReference>
<evidence type="ECO:0000256" key="8">
    <source>
        <dbReference type="ARBA" id="ARBA00023180"/>
    </source>
</evidence>
<dbReference type="OrthoDB" id="6500128at2759"/>
<evidence type="ECO:0000256" key="2">
    <source>
        <dbReference type="ARBA" id="ARBA00022448"/>
    </source>
</evidence>
<protein>
    <submittedName>
        <fullName evidence="13">P-loop containing nucleoside triphosphate hydrolase protein</fullName>
    </submittedName>
</protein>
<evidence type="ECO:0000256" key="5">
    <source>
        <dbReference type="ARBA" id="ARBA00022840"/>
    </source>
</evidence>
<feature type="transmembrane region" description="Helical" evidence="10">
    <location>
        <begin position="160"/>
        <end position="184"/>
    </location>
</feature>
<feature type="domain" description="ABC transporter" evidence="11">
    <location>
        <begin position="590"/>
        <end position="802"/>
    </location>
</feature>
<dbReference type="FunFam" id="3.40.50.300:FF:000838">
    <property type="entry name" value="ABC multidrug transporter (Eurofung)"/>
    <property type="match status" value="1"/>
</dbReference>
<organism evidence="13 14">
    <name type="scientific">Gymnopus androsaceus JB14</name>
    <dbReference type="NCBI Taxonomy" id="1447944"/>
    <lineage>
        <taxon>Eukaryota</taxon>
        <taxon>Fungi</taxon>
        <taxon>Dikarya</taxon>
        <taxon>Basidiomycota</taxon>
        <taxon>Agaricomycotina</taxon>
        <taxon>Agaricomycetes</taxon>
        <taxon>Agaricomycetidae</taxon>
        <taxon>Agaricales</taxon>
        <taxon>Marasmiineae</taxon>
        <taxon>Omphalotaceae</taxon>
        <taxon>Gymnopus</taxon>
    </lineage>
</organism>
<dbReference type="Proteomes" id="UP000799118">
    <property type="component" value="Unassembled WGS sequence"/>
</dbReference>
<dbReference type="PROSITE" id="PS00211">
    <property type="entry name" value="ABC_TRANSPORTER_1"/>
    <property type="match status" value="2"/>
</dbReference>
<accession>A0A6A4HQH0</accession>
<feature type="transmembrane region" description="Helical" evidence="10">
    <location>
        <begin position="514"/>
        <end position="534"/>
    </location>
</feature>
<dbReference type="InterPro" id="IPR050173">
    <property type="entry name" value="ABC_transporter_C-like"/>
</dbReference>
<feature type="transmembrane region" description="Helical" evidence="10">
    <location>
        <begin position="101"/>
        <end position="123"/>
    </location>
</feature>
<dbReference type="InterPro" id="IPR044726">
    <property type="entry name" value="ABCC_6TM_D2"/>
</dbReference>
<dbReference type="SUPFAM" id="SSF52540">
    <property type="entry name" value="P-loop containing nucleoside triphosphate hydrolases"/>
    <property type="match status" value="2"/>
</dbReference>
<feature type="region of interest" description="Disordered" evidence="9">
    <location>
        <begin position="1384"/>
        <end position="1404"/>
    </location>
</feature>
<proteinExistence type="predicted"/>
<evidence type="ECO:0000256" key="6">
    <source>
        <dbReference type="ARBA" id="ARBA00022989"/>
    </source>
</evidence>
<evidence type="ECO:0000313" key="14">
    <source>
        <dbReference type="Proteomes" id="UP000799118"/>
    </source>
</evidence>
<feature type="transmembrane region" description="Helical" evidence="10">
    <location>
        <begin position="879"/>
        <end position="901"/>
    </location>
</feature>
<dbReference type="SMART" id="SM00382">
    <property type="entry name" value="AAA"/>
    <property type="match status" value="2"/>
</dbReference>
<evidence type="ECO:0000259" key="11">
    <source>
        <dbReference type="PROSITE" id="PS50893"/>
    </source>
</evidence>
<evidence type="ECO:0000256" key="3">
    <source>
        <dbReference type="ARBA" id="ARBA00022692"/>
    </source>
</evidence>
<keyword evidence="8" id="KW-0325">Glycoprotein</keyword>
<dbReference type="PROSITE" id="PS50929">
    <property type="entry name" value="ABC_TM1F"/>
    <property type="match status" value="2"/>
</dbReference>
<name>A0A6A4HQH0_9AGAR</name>
<evidence type="ECO:0000256" key="4">
    <source>
        <dbReference type="ARBA" id="ARBA00022741"/>
    </source>
</evidence>
<keyword evidence="3 10" id="KW-0812">Transmembrane</keyword>
<dbReference type="Gene3D" id="3.40.50.300">
    <property type="entry name" value="P-loop containing nucleotide triphosphate hydrolases"/>
    <property type="match status" value="2"/>
</dbReference>
<evidence type="ECO:0000256" key="9">
    <source>
        <dbReference type="SAM" id="MobiDB-lite"/>
    </source>
</evidence>
<evidence type="ECO:0000313" key="13">
    <source>
        <dbReference type="EMBL" id="KAE9399237.1"/>
    </source>
</evidence>